<dbReference type="Proteomes" id="UP000001699">
    <property type="component" value="Unassembled WGS sequence"/>
</dbReference>
<dbReference type="AlphaFoldDB" id="B0YE24"/>
<dbReference type="InterPro" id="IPR013087">
    <property type="entry name" value="Znf_C2H2_type"/>
</dbReference>
<feature type="compositionally biased region" description="Polar residues" evidence="1">
    <location>
        <begin position="23"/>
        <end position="38"/>
    </location>
</feature>
<reference evidence="3 4" key="1">
    <citation type="journal article" date="2008" name="PLoS Genet.">
        <title>Genomic islands in the pathogenic filamentous fungus Aspergillus fumigatus.</title>
        <authorList>
            <person name="Fedorova N.D."/>
            <person name="Khaldi N."/>
            <person name="Joardar V.S."/>
            <person name="Maiti R."/>
            <person name="Amedeo P."/>
            <person name="Anderson M.J."/>
            <person name="Crabtree J."/>
            <person name="Silva J.C."/>
            <person name="Badger J.H."/>
            <person name="Albarraq A."/>
            <person name="Angiuoli S."/>
            <person name="Bussey H."/>
            <person name="Bowyer P."/>
            <person name="Cotty P.J."/>
            <person name="Dyer P.S."/>
            <person name="Egan A."/>
            <person name="Galens K."/>
            <person name="Fraser-Liggett C.M."/>
            <person name="Haas B.J."/>
            <person name="Inman J.M."/>
            <person name="Kent R."/>
            <person name="Lemieux S."/>
            <person name="Malavazi I."/>
            <person name="Orvis J."/>
            <person name="Roemer T."/>
            <person name="Ronning C.M."/>
            <person name="Sundaram J.P."/>
            <person name="Sutton G."/>
            <person name="Turner G."/>
            <person name="Venter J.C."/>
            <person name="White O.R."/>
            <person name="Whitty B.R."/>
            <person name="Youngman P."/>
            <person name="Wolfe K.H."/>
            <person name="Goldman G.H."/>
            <person name="Wortman J.R."/>
            <person name="Jiang B."/>
            <person name="Denning D.W."/>
            <person name="Nierman W.C."/>
        </authorList>
    </citation>
    <scope>NUCLEOTIDE SEQUENCE [LARGE SCALE GENOMIC DNA]</scope>
    <source>
        <strain evidence="4">CBS 144.89 / FGSC A1163 / CEA10</strain>
    </source>
</reference>
<dbReference type="OrthoDB" id="4406232at2759"/>
<gene>
    <name evidence="3" type="ORF">AFUB_097590</name>
</gene>
<organism evidence="3 4">
    <name type="scientific">Aspergillus fumigatus (strain CBS 144.89 / FGSC A1163 / CEA10)</name>
    <name type="common">Neosartorya fumigata</name>
    <dbReference type="NCBI Taxonomy" id="451804"/>
    <lineage>
        <taxon>Eukaryota</taxon>
        <taxon>Fungi</taxon>
        <taxon>Dikarya</taxon>
        <taxon>Ascomycota</taxon>
        <taxon>Pezizomycotina</taxon>
        <taxon>Eurotiomycetes</taxon>
        <taxon>Eurotiomycetidae</taxon>
        <taxon>Eurotiales</taxon>
        <taxon>Aspergillaceae</taxon>
        <taxon>Aspergillus</taxon>
        <taxon>Aspergillus subgen. Fumigati</taxon>
    </lineage>
</organism>
<dbReference type="VEuPathDB" id="FungiDB:AFUB_097590"/>
<feature type="domain" description="C2H2-type" evidence="2">
    <location>
        <begin position="118"/>
        <end position="139"/>
    </location>
</feature>
<feature type="region of interest" description="Disordered" evidence="1">
    <location>
        <begin position="1"/>
        <end position="40"/>
    </location>
</feature>
<dbReference type="Pfam" id="PF26082">
    <property type="entry name" value="zf-C2H2_AcuF"/>
    <property type="match status" value="1"/>
</dbReference>
<dbReference type="SMART" id="SM00355">
    <property type="entry name" value="ZnF_C2H2"/>
    <property type="match status" value="3"/>
</dbReference>
<accession>B0YE24</accession>
<name>B0YE24_ASPFC</name>
<sequence>MPSESTTSVRHVAFDHAGHEHGQTGTFRESPADNQSRWPTLDLLLNPTDDQPSNTCDVPNKSHLHLPTSTYHRDFAHGNEDKPNSSPSEAVFQELQSIDKLLLPPKSTAETISTIFRCIVCSQLYHYRNTLKNHVKNGHLPHPLPLTCVCGRLVCSRDEYLLCFSNHCMDEANRTATEREDMKDSEYWVPSDLQRRTLENIMGSFISRIKQEFPGLALKLIQRFARSQLRQFGRVIGNMKEHAQALELDSCQAGDMCFLKSLPSLVVGASQCKAIINAPSLASTLAKLPAVFECPYCLQIRVFNSTSQWRDHICEDMQLSDCTFADCNGCLNQRQWFRHVSEVHHQSDREYISDKDKGPCCFCGNFSRTLKGLREHLKQHMSHITEILLKPDGELWLDQDIC</sequence>
<keyword evidence="4" id="KW-1185">Reference proteome</keyword>
<protein>
    <submittedName>
        <fullName evidence="3">C2H2 finger domain protein</fullName>
    </submittedName>
</protein>
<dbReference type="InterPro" id="IPR058925">
    <property type="entry name" value="zf-C2H2_AcuF"/>
</dbReference>
<evidence type="ECO:0000256" key="1">
    <source>
        <dbReference type="SAM" id="MobiDB-lite"/>
    </source>
</evidence>
<feature type="compositionally biased region" description="Basic and acidic residues" evidence="1">
    <location>
        <begin position="12"/>
        <end position="22"/>
    </location>
</feature>
<dbReference type="PROSITE" id="PS00028">
    <property type="entry name" value="ZINC_FINGER_C2H2_1"/>
    <property type="match status" value="1"/>
</dbReference>
<evidence type="ECO:0000313" key="3">
    <source>
        <dbReference type="EMBL" id="EDP47908.1"/>
    </source>
</evidence>
<dbReference type="HOGENOM" id="CLU_685077_0_0_1"/>
<evidence type="ECO:0000313" key="4">
    <source>
        <dbReference type="Proteomes" id="UP000001699"/>
    </source>
</evidence>
<dbReference type="EMBL" id="DS499602">
    <property type="protein sequence ID" value="EDP47908.1"/>
    <property type="molecule type" value="Genomic_DNA"/>
</dbReference>
<proteinExistence type="predicted"/>
<evidence type="ECO:0000259" key="2">
    <source>
        <dbReference type="PROSITE" id="PS00028"/>
    </source>
</evidence>
<dbReference type="PANTHER" id="PTHR35391">
    <property type="entry name" value="C2H2-TYPE DOMAIN-CONTAINING PROTEIN-RELATED"/>
    <property type="match status" value="1"/>
</dbReference>
<dbReference type="PANTHER" id="PTHR35391:SF3">
    <property type="entry name" value="FINGER DOMAIN PROTEIN, PUTATIVE (AFU_ORTHOLOGUE AFUA_8G04300)-RELATED"/>
    <property type="match status" value="1"/>
</dbReference>